<dbReference type="GO" id="GO:0008270">
    <property type="term" value="F:zinc ion binding"/>
    <property type="evidence" value="ECO:0007669"/>
    <property type="project" value="UniProtKB-KW"/>
</dbReference>
<dbReference type="InterPro" id="IPR007527">
    <property type="entry name" value="Znf_SWIM"/>
</dbReference>
<dbReference type="InterPro" id="IPR011604">
    <property type="entry name" value="PDDEXK-like_dom_sf"/>
</dbReference>
<gene>
    <name evidence="3" type="ORF">ACJMK2_037699</name>
</gene>
<dbReference type="EMBL" id="JBJQND010000006">
    <property type="protein sequence ID" value="KAL3874727.1"/>
    <property type="molecule type" value="Genomic_DNA"/>
</dbReference>
<protein>
    <recommendedName>
        <fullName evidence="2">SWIM-type domain-containing protein</fullName>
    </recommendedName>
</protein>
<dbReference type="Gene3D" id="3.90.320.10">
    <property type="match status" value="1"/>
</dbReference>
<dbReference type="PANTHER" id="PTHR47526:SF4">
    <property type="entry name" value="SWIM-TYPE DOMAIN-CONTAINING PROTEIN"/>
    <property type="match status" value="1"/>
</dbReference>
<dbReference type="Proteomes" id="UP001634394">
    <property type="component" value="Unassembled WGS sequence"/>
</dbReference>
<dbReference type="CDD" id="cd22343">
    <property type="entry name" value="PDDEXK_lambda_exonuclease-like"/>
    <property type="match status" value="1"/>
</dbReference>
<proteinExistence type="predicted"/>
<dbReference type="PANTHER" id="PTHR47526">
    <property type="entry name" value="ATP-DEPENDENT DNA HELICASE"/>
    <property type="match status" value="1"/>
</dbReference>
<dbReference type="InterPro" id="IPR019080">
    <property type="entry name" value="YqaJ_viral_recombinase"/>
</dbReference>
<keyword evidence="1" id="KW-0863">Zinc-finger</keyword>
<dbReference type="GO" id="GO:0006281">
    <property type="term" value="P:DNA repair"/>
    <property type="evidence" value="ECO:0007669"/>
    <property type="project" value="UniProtKB-ARBA"/>
</dbReference>
<reference evidence="3 4" key="1">
    <citation type="submission" date="2024-11" db="EMBL/GenBank/DDBJ databases">
        <title>Chromosome-level genome assembly of the freshwater bivalve Anodonta woodiana.</title>
        <authorList>
            <person name="Chen X."/>
        </authorList>
    </citation>
    <scope>NUCLEOTIDE SEQUENCE [LARGE SCALE GENOMIC DNA]</scope>
    <source>
        <strain evidence="3">MN2024</strain>
        <tissue evidence="3">Gills</tissue>
    </source>
</reference>
<keyword evidence="4" id="KW-1185">Reference proteome</keyword>
<accession>A0ABD3WL86</accession>
<dbReference type="SUPFAM" id="SSF57903">
    <property type="entry name" value="FYVE/PHD zinc finger"/>
    <property type="match status" value="1"/>
</dbReference>
<evidence type="ECO:0000256" key="1">
    <source>
        <dbReference type="PROSITE-ProRule" id="PRU00325"/>
    </source>
</evidence>
<dbReference type="AlphaFoldDB" id="A0ABD3WL86"/>
<feature type="domain" description="SWIM-type" evidence="2">
    <location>
        <begin position="108"/>
        <end position="144"/>
    </location>
</feature>
<evidence type="ECO:0000313" key="3">
    <source>
        <dbReference type="EMBL" id="KAL3874727.1"/>
    </source>
</evidence>
<dbReference type="InterPro" id="IPR011011">
    <property type="entry name" value="Znf_FYVE_PHD"/>
</dbReference>
<dbReference type="Pfam" id="PF09588">
    <property type="entry name" value="YqaJ"/>
    <property type="match status" value="1"/>
</dbReference>
<evidence type="ECO:0000313" key="4">
    <source>
        <dbReference type="Proteomes" id="UP001634394"/>
    </source>
</evidence>
<dbReference type="Gene3D" id="3.30.40.10">
    <property type="entry name" value="Zinc/RING finger domain, C3HC4 (zinc finger)"/>
    <property type="match status" value="1"/>
</dbReference>
<dbReference type="SUPFAM" id="SSF52980">
    <property type="entry name" value="Restriction endonuclease-like"/>
    <property type="match status" value="1"/>
</dbReference>
<dbReference type="PROSITE" id="PS50966">
    <property type="entry name" value="ZF_SWIM"/>
    <property type="match status" value="1"/>
</dbReference>
<keyword evidence="1" id="KW-0479">Metal-binding</keyword>
<evidence type="ECO:0000259" key="2">
    <source>
        <dbReference type="PROSITE" id="PS50966"/>
    </source>
</evidence>
<dbReference type="InterPro" id="IPR011335">
    <property type="entry name" value="Restrct_endonuc-II-like"/>
</dbReference>
<sequence>MASKIAKCSSKPKYIDSLDHQHHPYQIEPKKFSANEEQLPDVTFGDIIMYLVNGASAYTLEQFEAYKSLEDYNYVVSGWVDHVNTYKPEGCANVIATAKRLNAKPLEPWIIASPQGTVLSAHCTCMAGLGESCSHFAALLFYIEEMHTYRERVSVTGKLAYWMKPSKKSVEYKKLSCIDFRSATKLKQLIILMLMPPISAAGISDMKQILRTFEKNNNKPAIITLLEPFCEKFKPHPQSEHLLSPLFTLRNENTDSMSLEELLDYCSKLDISITNEQVNAVEKETHLQNKCKLWHHVREGRITSTTLHSVCHTNPKAPSISLLKSLTSASVSVQTYQMVWGVKMKDVAKRQYTGKMKETHDLFSITHVEFLHPDMPFMGSSPDVMISCVCCGKGCIEIKCDNVMFCRTHPYYSQVQCHIHMSGSEYCDFIVWTKSDIFIEIIEPNTAFWNNVLSKANIFWQSALLPELVGKYFTRRVNNVLKPHISTTLPSQAESGTNSQSSEEELWCSCRKPEYGRMIACDERRLWYCLECSQTKQLQVKVKASKKNKK</sequence>
<organism evidence="3 4">
    <name type="scientific">Sinanodonta woodiana</name>
    <name type="common">Chinese pond mussel</name>
    <name type="synonym">Anodonta woodiana</name>
    <dbReference type="NCBI Taxonomy" id="1069815"/>
    <lineage>
        <taxon>Eukaryota</taxon>
        <taxon>Metazoa</taxon>
        <taxon>Spiralia</taxon>
        <taxon>Lophotrochozoa</taxon>
        <taxon>Mollusca</taxon>
        <taxon>Bivalvia</taxon>
        <taxon>Autobranchia</taxon>
        <taxon>Heteroconchia</taxon>
        <taxon>Palaeoheterodonta</taxon>
        <taxon>Unionida</taxon>
        <taxon>Unionoidea</taxon>
        <taxon>Unionidae</taxon>
        <taxon>Unioninae</taxon>
        <taxon>Sinanodonta</taxon>
    </lineage>
</organism>
<keyword evidence="1" id="KW-0862">Zinc</keyword>
<comment type="caution">
    <text evidence="3">The sequence shown here is derived from an EMBL/GenBank/DDBJ whole genome shotgun (WGS) entry which is preliminary data.</text>
</comment>
<dbReference type="InterPro" id="IPR013083">
    <property type="entry name" value="Znf_RING/FYVE/PHD"/>
</dbReference>
<name>A0ABD3WL86_SINWO</name>